<dbReference type="InterPro" id="IPR015889">
    <property type="entry name" value="Intradiol_dOase_core"/>
</dbReference>
<dbReference type="Gene3D" id="2.60.130.10">
    <property type="entry name" value="Aromatic compound dioxygenase"/>
    <property type="match status" value="1"/>
</dbReference>
<evidence type="ECO:0000313" key="6">
    <source>
        <dbReference type="EMBL" id="MDN5204918.1"/>
    </source>
</evidence>
<keyword evidence="4" id="KW-0732">Signal</keyword>
<evidence type="ECO:0000256" key="2">
    <source>
        <dbReference type="ARBA" id="ARBA00022964"/>
    </source>
</evidence>
<organism evidence="6 7">
    <name type="scientific">Splendidivirga corallicola</name>
    <dbReference type="NCBI Taxonomy" id="3051826"/>
    <lineage>
        <taxon>Bacteria</taxon>
        <taxon>Pseudomonadati</taxon>
        <taxon>Bacteroidota</taxon>
        <taxon>Cytophagia</taxon>
        <taxon>Cytophagales</taxon>
        <taxon>Splendidivirgaceae</taxon>
        <taxon>Splendidivirga</taxon>
    </lineage>
</organism>
<evidence type="ECO:0000256" key="4">
    <source>
        <dbReference type="SAM" id="SignalP"/>
    </source>
</evidence>
<dbReference type="RefSeq" id="WP_346754937.1">
    <property type="nucleotide sequence ID" value="NZ_JAUJEA010000013.1"/>
</dbReference>
<dbReference type="PANTHER" id="PTHR33711:SF11">
    <property type="entry name" value="DIOXYGENASE"/>
    <property type="match status" value="1"/>
</dbReference>
<feature type="signal peptide" evidence="4">
    <location>
        <begin position="1"/>
        <end position="23"/>
    </location>
</feature>
<reference evidence="6" key="1">
    <citation type="submission" date="2023-06" db="EMBL/GenBank/DDBJ databases">
        <title>Genomic of Parafulvivirga corallium.</title>
        <authorList>
            <person name="Wang G."/>
        </authorList>
    </citation>
    <scope>NUCLEOTIDE SEQUENCE</scope>
    <source>
        <strain evidence="6">BMA10</strain>
    </source>
</reference>
<keyword evidence="7" id="KW-1185">Reference proteome</keyword>
<evidence type="ECO:0000313" key="7">
    <source>
        <dbReference type="Proteomes" id="UP001172082"/>
    </source>
</evidence>
<feature type="domain" description="Intradiol ring-cleavage dioxygenases" evidence="5">
    <location>
        <begin position="51"/>
        <end position="174"/>
    </location>
</feature>
<proteinExistence type="inferred from homology"/>
<dbReference type="PANTHER" id="PTHR33711">
    <property type="entry name" value="DIOXYGENASE, PUTATIVE (AFU_ORTHOLOGUE AFUA_2G02910)-RELATED"/>
    <property type="match status" value="1"/>
</dbReference>
<sequence length="217" mass="24390">MKKTTRKLFLCQLGVSLITAPFAALGISAISKKEMTDGKGNDCGYTDAATEGPFFVKNTAQTVNLNYTNLTGIPMVVSGRIYGDKEGKLPLPNAKIEIWHCDADGIYHPEGNQDIAHYEESEIALRGFVISDKKGAYSFRSIVPGLYSGRRRHIHYKISAKGYRTLTTQSYWLSEKGDQREHIDRTDRNTEDCRYIDFKSRGTSGVEGIFNIYMKKI</sequence>
<dbReference type="EMBL" id="JAUJEA010000013">
    <property type="protein sequence ID" value="MDN5204918.1"/>
    <property type="molecule type" value="Genomic_DNA"/>
</dbReference>
<dbReference type="InterPro" id="IPR050770">
    <property type="entry name" value="Intradiol_RC_Dioxygenase"/>
</dbReference>
<gene>
    <name evidence="6" type="ORF">QQ008_26245</name>
</gene>
<feature type="chain" id="PRO_5046823715" description="Intradiol ring-cleavage dioxygenases domain-containing protein" evidence="4">
    <location>
        <begin position="24"/>
        <end position="217"/>
    </location>
</feature>
<dbReference type="Pfam" id="PF00775">
    <property type="entry name" value="Dioxygenase_C"/>
    <property type="match status" value="1"/>
</dbReference>
<accession>A0ABT8KZA0</accession>
<comment type="similarity">
    <text evidence="1">Belongs to the intradiol ring-cleavage dioxygenase family.</text>
</comment>
<dbReference type="SUPFAM" id="SSF49482">
    <property type="entry name" value="Aromatic compound dioxygenase"/>
    <property type="match status" value="1"/>
</dbReference>
<evidence type="ECO:0000256" key="3">
    <source>
        <dbReference type="ARBA" id="ARBA00023002"/>
    </source>
</evidence>
<dbReference type="CDD" id="cd00421">
    <property type="entry name" value="intradiol_dioxygenase"/>
    <property type="match status" value="1"/>
</dbReference>
<evidence type="ECO:0000259" key="5">
    <source>
        <dbReference type="Pfam" id="PF00775"/>
    </source>
</evidence>
<protein>
    <recommendedName>
        <fullName evidence="5">Intradiol ring-cleavage dioxygenases domain-containing protein</fullName>
    </recommendedName>
</protein>
<keyword evidence="3" id="KW-0560">Oxidoreductase</keyword>
<dbReference type="InterPro" id="IPR000627">
    <property type="entry name" value="Intradiol_dOase_C"/>
</dbReference>
<name>A0ABT8KZA0_9BACT</name>
<comment type="caution">
    <text evidence="6">The sequence shown here is derived from an EMBL/GenBank/DDBJ whole genome shotgun (WGS) entry which is preliminary data.</text>
</comment>
<keyword evidence="2" id="KW-0223">Dioxygenase</keyword>
<evidence type="ECO:0000256" key="1">
    <source>
        <dbReference type="ARBA" id="ARBA00007825"/>
    </source>
</evidence>
<dbReference type="Proteomes" id="UP001172082">
    <property type="component" value="Unassembled WGS sequence"/>
</dbReference>